<dbReference type="Pfam" id="PF17921">
    <property type="entry name" value="Integrase_H2C2"/>
    <property type="match status" value="1"/>
</dbReference>
<dbReference type="GeneID" id="136086222"/>
<dbReference type="InterPro" id="IPR041588">
    <property type="entry name" value="Integrase_H2C2"/>
</dbReference>
<accession>A0ABM4CRT3</accession>
<keyword evidence="2" id="KW-1185">Reference proteome</keyword>
<dbReference type="PANTHER" id="PTHR47331">
    <property type="entry name" value="PHD-TYPE DOMAIN-CONTAINING PROTEIN"/>
    <property type="match status" value="1"/>
</dbReference>
<evidence type="ECO:0000313" key="3">
    <source>
        <dbReference type="RefSeq" id="XP_065664579.1"/>
    </source>
</evidence>
<reference evidence="3" key="1">
    <citation type="submission" date="2025-08" db="UniProtKB">
        <authorList>
            <consortium name="RefSeq"/>
        </authorList>
    </citation>
    <scope>IDENTIFICATION</scope>
</reference>
<evidence type="ECO:0000313" key="2">
    <source>
        <dbReference type="Proteomes" id="UP001652625"/>
    </source>
</evidence>
<gene>
    <name evidence="3" type="primary">LOC136086222</name>
</gene>
<sequence length="224" mass="25469">MIEADLANIKPLQEVVVLKSDVELKQNENQLWRCHGRISGYNPIFVPKGFQLALRIIEYHHKKTLHEGVGDTMGSIREKFWIPNLRVAVKKVIRGCNFCKRYRVKPLLPPTRAMLPHFRTEDVEPSTVTGVDFAGPLKYKAPEKSVGKCYVALFTCASTRAGEFQTILKEFVARKRPPQTIISDNAKTFVATGKWLLTVSKDENLANYLGTQAIKWRFNLSRAP</sequence>
<dbReference type="Gene3D" id="3.30.420.10">
    <property type="entry name" value="Ribonuclease H-like superfamily/Ribonuclease H"/>
    <property type="match status" value="1"/>
</dbReference>
<feature type="domain" description="Integrase zinc-binding" evidence="1">
    <location>
        <begin position="52"/>
        <end position="103"/>
    </location>
</feature>
<protein>
    <submittedName>
        <fullName evidence="3">Uncharacterized protein LOC136086222</fullName>
    </submittedName>
</protein>
<dbReference type="InterPro" id="IPR036397">
    <property type="entry name" value="RNaseH_sf"/>
</dbReference>
<proteinExistence type="predicted"/>
<name>A0ABM4CRT3_HYDVU</name>
<organism evidence="2 3">
    <name type="scientific">Hydra vulgaris</name>
    <name type="common">Hydra</name>
    <name type="synonym">Hydra attenuata</name>
    <dbReference type="NCBI Taxonomy" id="6087"/>
    <lineage>
        <taxon>Eukaryota</taxon>
        <taxon>Metazoa</taxon>
        <taxon>Cnidaria</taxon>
        <taxon>Hydrozoa</taxon>
        <taxon>Hydroidolina</taxon>
        <taxon>Anthoathecata</taxon>
        <taxon>Aplanulata</taxon>
        <taxon>Hydridae</taxon>
        <taxon>Hydra</taxon>
    </lineage>
</organism>
<dbReference type="Proteomes" id="UP001652625">
    <property type="component" value="Chromosome 10"/>
</dbReference>
<dbReference type="RefSeq" id="XP_065664579.1">
    <property type="nucleotide sequence ID" value="XM_065808507.1"/>
</dbReference>
<dbReference type="Gene3D" id="1.10.340.70">
    <property type="match status" value="1"/>
</dbReference>
<evidence type="ECO:0000259" key="1">
    <source>
        <dbReference type="Pfam" id="PF17921"/>
    </source>
</evidence>